<accession>A0AAV7PFP0</accession>
<dbReference type="Proteomes" id="UP001066276">
    <property type="component" value="Chromosome 7"/>
</dbReference>
<evidence type="ECO:0000256" key="1">
    <source>
        <dbReference type="SAM" id="MobiDB-lite"/>
    </source>
</evidence>
<evidence type="ECO:0000313" key="3">
    <source>
        <dbReference type="Proteomes" id="UP001066276"/>
    </source>
</evidence>
<comment type="caution">
    <text evidence="2">The sequence shown here is derived from an EMBL/GenBank/DDBJ whole genome shotgun (WGS) entry which is preliminary data.</text>
</comment>
<dbReference type="AlphaFoldDB" id="A0AAV7PFP0"/>
<name>A0AAV7PFP0_PLEWA</name>
<protein>
    <recommendedName>
        <fullName evidence="4">Secreted protein</fullName>
    </recommendedName>
</protein>
<evidence type="ECO:0000313" key="2">
    <source>
        <dbReference type="EMBL" id="KAJ1126262.1"/>
    </source>
</evidence>
<evidence type="ECO:0008006" key="4">
    <source>
        <dbReference type="Google" id="ProtNLM"/>
    </source>
</evidence>
<reference evidence="2" key="1">
    <citation type="journal article" date="2022" name="bioRxiv">
        <title>Sequencing and chromosome-scale assembly of the giantPleurodeles waltlgenome.</title>
        <authorList>
            <person name="Brown T."/>
            <person name="Elewa A."/>
            <person name="Iarovenko S."/>
            <person name="Subramanian E."/>
            <person name="Araus A.J."/>
            <person name="Petzold A."/>
            <person name="Susuki M."/>
            <person name="Suzuki K.-i.T."/>
            <person name="Hayashi T."/>
            <person name="Toyoda A."/>
            <person name="Oliveira C."/>
            <person name="Osipova E."/>
            <person name="Leigh N.D."/>
            <person name="Simon A."/>
            <person name="Yun M.H."/>
        </authorList>
    </citation>
    <scope>NUCLEOTIDE SEQUENCE</scope>
    <source>
        <strain evidence="2">20211129_DDA</strain>
        <tissue evidence="2">Liver</tissue>
    </source>
</reference>
<feature type="region of interest" description="Disordered" evidence="1">
    <location>
        <begin position="17"/>
        <end position="89"/>
    </location>
</feature>
<keyword evidence="3" id="KW-1185">Reference proteome</keyword>
<dbReference type="EMBL" id="JANPWB010000011">
    <property type="protein sequence ID" value="KAJ1126262.1"/>
    <property type="molecule type" value="Genomic_DNA"/>
</dbReference>
<proteinExistence type="predicted"/>
<organism evidence="2 3">
    <name type="scientific">Pleurodeles waltl</name>
    <name type="common">Iberian ribbed newt</name>
    <dbReference type="NCBI Taxonomy" id="8319"/>
    <lineage>
        <taxon>Eukaryota</taxon>
        <taxon>Metazoa</taxon>
        <taxon>Chordata</taxon>
        <taxon>Craniata</taxon>
        <taxon>Vertebrata</taxon>
        <taxon>Euteleostomi</taxon>
        <taxon>Amphibia</taxon>
        <taxon>Batrachia</taxon>
        <taxon>Caudata</taxon>
        <taxon>Salamandroidea</taxon>
        <taxon>Salamandridae</taxon>
        <taxon>Pleurodelinae</taxon>
        <taxon>Pleurodeles</taxon>
    </lineage>
</organism>
<sequence>MWPGSPPVLISAVLTRSTAGPPPALTQSTGSGKDVLWNGQGKALSSPGPTRRTAGPRHTQQPFPRRDVPVTPTFGVCSQLDPKRSPPGP</sequence>
<gene>
    <name evidence="2" type="ORF">NDU88_004670</name>
</gene>